<dbReference type="Proteomes" id="UP000535020">
    <property type="component" value="Unassembled WGS sequence"/>
</dbReference>
<accession>A0A7Y8Y4D6</accession>
<dbReference type="EMBL" id="JACBJI010000008">
    <property type="protein sequence ID" value="NYA72404.1"/>
    <property type="molecule type" value="Genomic_DNA"/>
</dbReference>
<proteinExistence type="predicted"/>
<name>A0A7Y8Y4D6_9FLAO</name>
<comment type="caution">
    <text evidence="2">The sequence shown here is derived from an EMBL/GenBank/DDBJ whole genome shotgun (WGS) entry which is preliminary data.</text>
</comment>
<gene>
    <name evidence="2" type="ORF">HZF10_15850</name>
</gene>
<dbReference type="Pfam" id="PF08818">
    <property type="entry name" value="DUF1801"/>
    <property type="match status" value="1"/>
</dbReference>
<dbReference type="SUPFAM" id="SSF159888">
    <property type="entry name" value="YdhG-like"/>
    <property type="match status" value="1"/>
</dbReference>
<reference evidence="2 3" key="1">
    <citation type="submission" date="2020-07" db="EMBL/GenBank/DDBJ databases">
        <authorList>
            <person name="Sun Q."/>
        </authorList>
    </citation>
    <scope>NUCLEOTIDE SEQUENCE [LARGE SCALE GENOMIC DNA]</scope>
    <source>
        <strain evidence="2 3">MAH-1</strain>
    </source>
</reference>
<protein>
    <submittedName>
        <fullName evidence="2">YdeI/OmpD-associated family protein</fullName>
    </submittedName>
</protein>
<feature type="domain" description="YdhG-like" evidence="1">
    <location>
        <begin position="14"/>
        <end position="112"/>
    </location>
</feature>
<dbReference type="Gene3D" id="3.90.1150.200">
    <property type="match status" value="1"/>
</dbReference>
<organism evidence="2 3">
    <name type="scientific">Flavobacterium agri</name>
    <dbReference type="NCBI Taxonomy" id="2743471"/>
    <lineage>
        <taxon>Bacteria</taxon>
        <taxon>Pseudomonadati</taxon>
        <taxon>Bacteroidota</taxon>
        <taxon>Flavobacteriia</taxon>
        <taxon>Flavobacteriales</taxon>
        <taxon>Flavobacteriaceae</taxon>
        <taxon>Flavobacterium</taxon>
    </lineage>
</organism>
<evidence type="ECO:0000313" key="3">
    <source>
        <dbReference type="Proteomes" id="UP000535020"/>
    </source>
</evidence>
<dbReference type="InterPro" id="IPR016786">
    <property type="entry name" value="YdeI_bac"/>
</dbReference>
<keyword evidence="3" id="KW-1185">Reference proteome</keyword>
<dbReference type="InterPro" id="IPR014922">
    <property type="entry name" value="YdhG-like"/>
</dbReference>
<sequence>MSEKKNPWDKSGQWPEEMNALKAIIDKTELVEMTKWGGPVYTIDKKNVIGIGGFKSYVAIWFWNGVFLKDSAKKLVNANEGVTKGLRQWRFASKSEIDNDEALILHYINEAIANERAGLAIKPKKKETVISAFFQSALDSDAEFKNGFEKLTPFKQREYLEYIDTAKQEKTKATRLEKITPMVKSGIGLNDKYRQ</sequence>
<evidence type="ECO:0000313" key="2">
    <source>
        <dbReference type="EMBL" id="NYA72404.1"/>
    </source>
</evidence>
<evidence type="ECO:0000259" key="1">
    <source>
        <dbReference type="Pfam" id="PF08818"/>
    </source>
</evidence>
<dbReference type="Pfam" id="PF13376">
    <property type="entry name" value="OmdA"/>
    <property type="match status" value="1"/>
</dbReference>
<dbReference type="AlphaFoldDB" id="A0A7Y8Y4D6"/>
<dbReference type="PIRSF" id="PIRSF021308">
    <property type="entry name" value="UCP021308"/>
    <property type="match status" value="1"/>
</dbReference>